<dbReference type="Gene3D" id="3.30.1050.10">
    <property type="entry name" value="SCP2 sterol-binding domain"/>
    <property type="match status" value="1"/>
</dbReference>
<feature type="domain" description="N-acetyltransferase" evidence="5">
    <location>
        <begin position="8"/>
        <end position="161"/>
    </location>
</feature>
<dbReference type="NCBIfam" id="NF002367">
    <property type="entry name" value="PRK01346.1-4"/>
    <property type="match status" value="1"/>
</dbReference>
<reference evidence="6 7" key="1">
    <citation type="submission" date="2019-01" db="EMBL/GenBank/DDBJ databases">
        <title>Novel species of Cellulomonas.</title>
        <authorList>
            <person name="Liu Q."/>
            <person name="Xin Y.-H."/>
        </authorList>
    </citation>
    <scope>NUCLEOTIDE SEQUENCE [LARGE SCALE GENOMIC DNA]</scope>
    <source>
        <strain evidence="6 7">HLT2-17</strain>
    </source>
</reference>
<dbReference type="SUPFAM" id="SSF55729">
    <property type="entry name" value="Acyl-CoA N-acyltransferases (Nat)"/>
    <property type="match status" value="1"/>
</dbReference>
<keyword evidence="2 4" id="KW-0808">Transferase</keyword>
<dbReference type="SUPFAM" id="SSF55718">
    <property type="entry name" value="SCP-like"/>
    <property type="match status" value="1"/>
</dbReference>
<dbReference type="RefSeq" id="WP_130101381.1">
    <property type="nucleotide sequence ID" value="NZ_SDWW01000006.1"/>
</dbReference>
<evidence type="ECO:0000313" key="6">
    <source>
        <dbReference type="EMBL" id="RYV52383.1"/>
    </source>
</evidence>
<organism evidence="6 7">
    <name type="scientific">Pengzhenrongella frigida</name>
    <dbReference type="NCBI Taxonomy" id="1259133"/>
    <lineage>
        <taxon>Bacteria</taxon>
        <taxon>Bacillati</taxon>
        <taxon>Actinomycetota</taxon>
        <taxon>Actinomycetes</taxon>
        <taxon>Micrococcales</taxon>
        <taxon>Pengzhenrongella</taxon>
    </lineage>
</organism>
<dbReference type="InterPro" id="IPR000182">
    <property type="entry name" value="GNAT_dom"/>
</dbReference>
<comment type="similarity">
    <text evidence="1 4">Belongs to the acetyltransferase Eis family.</text>
</comment>
<comment type="caution">
    <text evidence="4">Lacks conserved residue(s) required for the propagation of feature annotation.</text>
</comment>
<dbReference type="AlphaFoldDB" id="A0A4Q5N4S9"/>
<feature type="binding site" evidence="4">
    <location>
        <begin position="86"/>
        <end position="88"/>
    </location>
    <ligand>
        <name>acetyl-CoA</name>
        <dbReference type="ChEBI" id="CHEBI:57288"/>
    </ligand>
</feature>
<evidence type="ECO:0000256" key="4">
    <source>
        <dbReference type="HAMAP-Rule" id="MF_01812"/>
    </source>
</evidence>
<dbReference type="InterPro" id="IPR016181">
    <property type="entry name" value="Acyl_CoA_acyltransferase"/>
</dbReference>
<evidence type="ECO:0000256" key="1">
    <source>
        <dbReference type="ARBA" id="ARBA00009213"/>
    </source>
</evidence>
<dbReference type="Pfam" id="PF13527">
    <property type="entry name" value="Acetyltransf_9"/>
    <property type="match status" value="1"/>
</dbReference>
<dbReference type="Proteomes" id="UP000293764">
    <property type="component" value="Unassembled WGS sequence"/>
</dbReference>
<dbReference type="Pfam" id="PF17668">
    <property type="entry name" value="Acetyltransf_17"/>
    <property type="match status" value="1"/>
</dbReference>
<dbReference type="HAMAP" id="MF_01812">
    <property type="entry name" value="Eis"/>
    <property type="match status" value="1"/>
</dbReference>
<comment type="caution">
    <text evidence="6">The sequence shown here is derived from an EMBL/GenBank/DDBJ whole genome shotgun (WGS) entry which is preliminary data.</text>
</comment>
<keyword evidence="3 4" id="KW-0012">Acyltransferase</keyword>
<dbReference type="InterPro" id="IPR036527">
    <property type="entry name" value="SCP2_sterol-bd_dom_sf"/>
</dbReference>
<evidence type="ECO:0000256" key="3">
    <source>
        <dbReference type="ARBA" id="ARBA00023315"/>
    </source>
</evidence>
<dbReference type="PANTHER" id="PTHR37817">
    <property type="entry name" value="N-ACETYLTRANSFERASE EIS"/>
    <property type="match status" value="1"/>
</dbReference>
<evidence type="ECO:0000313" key="7">
    <source>
        <dbReference type="Proteomes" id="UP000293764"/>
    </source>
</evidence>
<dbReference type="OrthoDB" id="8399956at2"/>
<dbReference type="PANTHER" id="PTHR37817:SF1">
    <property type="entry name" value="N-ACETYLTRANSFERASE EIS"/>
    <property type="match status" value="1"/>
</dbReference>
<keyword evidence="7" id="KW-1185">Reference proteome</keyword>
<proteinExistence type="inferred from homology"/>
<dbReference type="PROSITE" id="PS51186">
    <property type="entry name" value="GNAT"/>
    <property type="match status" value="1"/>
</dbReference>
<dbReference type="InterPro" id="IPR022902">
    <property type="entry name" value="NAcTrfase_Eis"/>
</dbReference>
<accession>A0A4Q5N4S9</accession>
<dbReference type="InterPro" id="IPR051554">
    <property type="entry name" value="Acetyltransferase_Eis"/>
</dbReference>
<dbReference type="InterPro" id="IPR041380">
    <property type="entry name" value="Acetyltransf_17"/>
</dbReference>
<sequence length="435" mass="46264">MTRAPHAYRTIQVPESRRDEVFELDRLAFALTADPEVDAVVPDTLDWDRTMAVEQADGQLCAVHASHRFSLAVPGSAVACAGLTWVGVRPDHRRRGLLTSMIATHFDRSLARGEPVSALFAAEAGIYGRFGYGSAADNLRLTVPRGAALRPVAGSAELDLRLESADEAAHGALIHDLHEAAASTRPGWIARTPTLLRSRHLADPRAWRDGAEQLRIAVVSDASEVRGYALFRRKESWSSPAGPTGTVRVSEVAALDPAATHRLWSFLLDLDLMTTVESPMLATDDALVSLLVNARAAAGRVSDNLWVRLLDLPVALGARRYATPLDVVLEVTDSALPANAGRWHVRTDPSGTSGTAVTADTVADGGFGHPAEVRATDAPADLTVDVRELGAAYLGGRSLAALASAGLVVEHRAGALLRTSAAFGWPVAPVCGWVF</sequence>
<dbReference type="Pfam" id="PF13530">
    <property type="entry name" value="SCP2_2"/>
    <property type="match status" value="1"/>
</dbReference>
<evidence type="ECO:0000256" key="2">
    <source>
        <dbReference type="ARBA" id="ARBA00022679"/>
    </source>
</evidence>
<name>A0A4Q5N4S9_9MICO</name>
<gene>
    <name evidence="6" type="ORF">EUA98_04055</name>
</gene>
<dbReference type="EMBL" id="SDWW01000006">
    <property type="protein sequence ID" value="RYV52383.1"/>
    <property type="molecule type" value="Genomic_DNA"/>
</dbReference>
<dbReference type="InterPro" id="IPR025559">
    <property type="entry name" value="Eis_dom"/>
</dbReference>
<feature type="active site" description="Proton acceptor; via carboxylate" evidence="4">
    <location>
        <position position="435"/>
    </location>
</feature>
<protein>
    <submittedName>
        <fullName evidence="6">GNAT family N-acetyltransferase</fullName>
    </submittedName>
</protein>
<dbReference type="GO" id="GO:0030649">
    <property type="term" value="P:aminoglycoside antibiotic catabolic process"/>
    <property type="evidence" value="ECO:0007669"/>
    <property type="project" value="TreeGrafter"/>
</dbReference>
<feature type="active site" description="Proton donor" evidence="4">
    <location>
        <position position="127"/>
    </location>
</feature>
<dbReference type="Gene3D" id="3.40.630.30">
    <property type="match status" value="2"/>
</dbReference>
<comment type="subunit">
    <text evidence="4">Homohexamer; trimer of dimers.</text>
</comment>
<dbReference type="GO" id="GO:0034069">
    <property type="term" value="F:aminoglycoside N-acetyltransferase activity"/>
    <property type="evidence" value="ECO:0007669"/>
    <property type="project" value="TreeGrafter"/>
</dbReference>
<evidence type="ECO:0000259" key="5">
    <source>
        <dbReference type="PROSITE" id="PS51186"/>
    </source>
</evidence>
<feature type="binding site" evidence="4">
    <location>
        <begin position="94"/>
        <end position="99"/>
    </location>
    <ligand>
        <name>acetyl-CoA</name>
        <dbReference type="ChEBI" id="CHEBI:57288"/>
    </ligand>
</feature>